<dbReference type="Gene3D" id="1.20.1560.10">
    <property type="entry name" value="ABC transporter type 1, transmembrane domain"/>
    <property type="match status" value="1"/>
</dbReference>
<dbReference type="STRING" id="105785.A0A2J7RRE3"/>
<keyword evidence="9" id="KW-1278">Translocase</keyword>
<dbReference type="SUPFAM" id="SSF90123">
    <property type="entry name" value="ABC transporter transmembrane region"/>
    <property type="match status" value="1"/>
</dbReference>
<comment type="catalytic activity">
    <reaction evidence="13">
        <text>ATP + H2O + xenobioticSide 1 = ADP + phosphate + xenobioticSide 2.</text>
        <dbReference type="EC" id="7.6.2.2"/>
    </reaction>
</comment>
<dbReference type="InterPro" id="IPR036640">
    <property type="entry name" value="ABC1_TM_sf"/>
</dbReference>
<dbReference type="InParanoid" id="A0A2J7RRE3"/>
<dbReference type="EMBL" id="NEVH01000609">
    <property type="protein sequence ID" value="PNF43401.1"/>
    <property type="molecule type" value="Genomic_DNA"/>
</dbReference>
<feature type="domain" description="ABC transporter" evidence="15">
    <location>
        <begin position="574"/>
        <end position="812"/>
    </location>
</feature>
<proteinExistence type="inferred from homology"/>
<dbReference type="PROSITE" id="PS50929">
    <property type="entry name" value="ABC_TM1F"/>
    <property type="match status" value="1"/>
</dbReference>
<dbReference type="CDD" id="cd03249">
    <property type="entry name" value="ABC_MTABC3_MDL1_MDL2"/>
    <property type="match status" value="1"/>
</dbReference>
<dbReference type="SUPFAM" id="SSF52540">
    <property type="entry name" value="P-loop containing nucleoside triphosphate hydrolases"/>
    <property type="match status" value="2"/>
</dbReference>
<feature type="transmembrane region" description="Helical" evidence="14">
    <location>
        <begin position="372"/>
        <end position="392"/>
    </location>
</feature>
<evidence type="ECO:0000256" key="5">
    <source>
        <dbReference type="ARBA" id="ARBA00022692"/>
    </source>
</evidence>
<dbReference type="FunFam" id="3.40.50.300:FF:000604">
    <property type="entry name" value="ABC transporter B family member 28"/>
    <property type="match status" value="1"/>
</dbReference>
<keyword evidence="7" id="KW-0547">Nucleotide-binding</keyword>
<evidence type="ECO:0000256" key="4">
    <source>
        <dbReference type="ARBA" id="ARBA00022448"/>
    </source>
</evidence>
<dbReference type="SMART" id="SM00382">
    <property type="entry name" value="AAA"/>
    <property type="match status" value="2"/>
</dbReference>
<keyword evidence="18" id="KW-1185">Reference proteome</keyword>
<evidence type="ECO:0000256" key="10">
    <source>
        <dbReference type="ARBA" id="ARBA00022989"/>
    </source>
</evidence>
<evidence type="ECO:0000313" key="18">
    <source>
        <dbReference type="Proteomes" id="UP000235965"/>
    </source>
</evidence>
<dbReference type="AlphaFoldDB" id="A0A2J7RRE3"/>
<comment type="caution">
    <text evidence="17">The sequence shown here is derived from an EMBL/GenBank/DDBJ whole genome shotgun (WGS) entry which is preliminary data.</text>
</comment>
<dbReference type="PROSITE" id="PS00211">
    <property type="entry name" value="ABC_TRANSPORTER_1"/>
    <property type="match status" value="2"/>
</dbReference>
<evidence type="ECO:0000256" key="6">
    <source>
        <dbReference type="ARBA" id="ARBA00022737"/>
    </source>
</evidence>
<dbReference type="CDD" id="cd18578">
    <property type="entry name" value="ABC_6TM_Pgp_ABCB1_D2_like"/>
    <property type="match status" value="1"/>
</dbReference>
<dbReference type="OrthoDB" id="6500128at2759"/>
<keyword evidence="5 14" id="KW-0812">Transmembrane</keyword>
<organism evidence="17 18">
    <name type="scientific">Cryptotermes secundus</name>
    <dbReference type="NCBI Taxonomy" id="105785"/>
    <lineage>
        <taxon>Eukaryota</taxon>
        <taxon>Metazoa</taxon>
        <taxon>Ecdysozoa</taxon>
        <taxon>Arthropoda</taxon>
        <taxon>Hexapoda</taxon>
        <taxon>Insecta</taxon>
        <taxon>Pterygota</taxon>
        <taxon>Neoptera</taxon>
        <taxon>Polyneoptera</taxon>
        <taxon>Dictyoptera</taxon>
        <taxon>Blattodea</taxon>
        <taxon>Blattoidea</taxon>
        <taxon>Termitoidae</taxon>
        <taxon>Kalotermitidae</taxon>
        <taxon>Cryptotermitinae</taxon>
        <taxon>Cryptotermes</taxon>
    </lineage>
</organism>
<dbReference type="InterPro" id="IPR017871">
    <property type="entry name" value="ABC_transporter-like_CS"/>
</dbReference>
<dbReference type="InterPro" id="IPR011527">
    <property type="entry name" value="ABC1_TM_dom"/>
</dbReference>
<dbReference type="InterPro" id="IPR003439">
    <property type="entry name" value="ABC_transporter-like_ATP-bd"/>
</dbReference>
<dbReference type="GO" id="GO:0008559">
    <property type="term" value="F:ABC-type xenobiotic transporter activity"/>
    <property type="evidence" value="ECO:0007669"/>
    <property type="project" value="UniProtKB-EC"/>
</dbReference>
<comment type="similarity">
    <text evidence="2">Belongs to the ABC transporter superfamily. ABCB family. Multidrug resistance exporter (TC 3.A.1.201) subfamily.</text>
</comment>
<feature type="transmembrane region" description="Helical" evidence="14">
    <location>
        <begin position="248"/>
        <end position="276"/>
    </location>
</feature>
<keyword evidence="8" id="KW-0067">ATP-binding</keyword>
<dbReference type="PROSITE" id="PS50893">
    <property type="entry name" value="ABC_TRANSPORTER_2"/>
    <property type="match status" value="2"/>
</dbReference>
<dbReference type="PANTHER" id="PTHR43394:SF18">
    <property type="entry name" value="ABC TRANSPORTER B FAMILY MEMBER 11-LIKE"/>
    <property type="match status" value="1"/>
</dbReference>
<evidence type="ECO:0000256" key="2">
    <source>
        <dbReference type="ARBA" id="ARBA00007577"/>
    </source>
</evidence>
<accession>A0A2J7RRE3</accession>
<evidence type="ECO:0000256" key="13">
    <source>
        <dbReference type="ARBA" id="ARBA00034018"/>
    </source>
</evidence>
<dbReference type="InterPro" id="IPR039421">
    <property type="entry name" value="Type_1_exporter"/>
</dbReference>
<dbReference type="Pfam" id="PF00664">
    <property type="entry name" value="ABC_membrane"/>
    <property type="match status" value="1"/>
</dbReference>
<keyword evidence="12" id="KW-0325">Glycoprotein</keyword>
<keyword evidence="11 14" id="KW-0472">Membrane</keyword>
<comment type="subcellular location">
    <subcellularLocation>
        <location evidence="1">Membrane</location>
        <topology evidence="1">Multi-pass membrane protein</topology>
    </subcellularLocation>
</comment>
<dbReference type="GO" id="GO:0097254">
    <property type="term" value="P:renal tubular secretion"/>
    <property type="evidence" value="ECO:0007669"/>
    <property type="project" value="UniProtKB-ARBA"/>
</dbReference>
<dbReference type="EC" id="7.6.2.2" evidence="3"/>
<reference evidence="17" key="1">
    <citation type="submission" date="2017-12" db="EMBL/GenBank/DDBJ databases">
        <title>Hemimetabolous genomes reveal molecular basis of termite eusociality.</title>
        <authorList>
            <person name="Harrison M.C."/>
            <person name="Jongepier E."/>
            <person name="Robertson H.M."/>
            <person name="Arning N."/>
            <person name="Bitard-Feildel T."/>
            <person name="Chao H."/>
            <person name="Childers C.P."/>
            <person name="Dinh H."/>
            <person name="Doddapaneni H."/>
            <person name="Dugan S."/>
            <person name="Gowin J."/>
            <person name="Greiner C."/>
            <person name="Han Y."/>
            <person name="Hu H."/>
            <person name="Hughes D.S.T."/>
            <person name="Huylmans A.-K."/>
            <person name="Kemena C."/>
            <person name="Kremer L.P.M."/>
            <person name="Lee S.L."/>
            <person name="Lopez-Ezquerra A."/>
            <person name="Mallet L."/>
            <person name="Monroy-Kuhn J.M."/>
            <person name="Moser A."/>
            <person name="Murali S.C."/>
            <person name="Muzny D.M."/>
            <person name="Otani S."/>
            <person name="Piulachs M.-D."/>
            <person name="Poelchau M."/>
            <person name="Qu J."/>
            <person name="Schaub F."/>
            <person name="Wada-Katsumata A."/>
            <person name="Worley K.C."/>
            <person name="Xie Q."/>
            <person name="Ylla G."/>
            <person name="Poulsen M."/>
            <person name="Gibbs R.A."/>
            <person name="Schal C."/>
            <person name="Richards S."/>
            <person name="Belles X."/>
            <person name="Korb J."/>
            <person name="Bornberg-Bauer E."/>
        </authorList>
    </citation>
    <scope>NUCLEOTIDE SEQUENCE [LARGE SCALE GENOMIC DNA]</scope>
    <source>
        <tissue evidence="17">Whole body</tissue>
    </source>
</reference>
<evidence type="ECO:0000256" key="14">
    <source>
        <dbReference type="SAM" id="Phobius"/>
    </source>
</evidence>
<protein>
    <recommendedName>
        <fullName evidence="3">ABC-type xenobiotic transporter</fullName>
        <ecNumber evidence="3">7.6.2.2</ecNumber>
    </recommendedName>
</protein>
<name>A0A2J7RRE3_9NEOP</name>
<dbReference type="PANTHER" id="PTHR43394">
    <property type="entry name" value="ATP-DEPENDENT PERMEASE MDL1, MITOCHONDRIAL"/>
    <property type="match status" value="1"/>
</dbReference>
<dbReference type="InterPro" id="IPR027417">
    <property type="entry name" value="P-loop_NTPase"/>
</dbReference>
<gene>
    <name evidence="17" type="ORF">B7P43_G13910</name>
</gene>
<dbReference type="GO" id="GO:0005743">
    <property type="term" value="C:mitochondrial inner membrane"/>
    <property type="evidence" value="ECO:0007669"/>
    <property type="project" value="TreeGrafter"/>
</dbReference>
<dbReference type="GO" id="GO:0005524">
    <property type="term" value="F:ATP binding"/>
    <property type="evidence" value="ECO:0007669"/>
    <property type="project" value="UniProtKB-KW"/>
</dbReference>
<dbReference type="InterPro" id="IPR003593">
    <property type="entry name" value="AAA+_ATPase"/>
</dbReference>
<dbReference type="FunFam" id="1.20.1560.10:FF:000009">
    <property type="entry name" value="ABC transporter B family member 1"/>
    <property type="match status" value="1"/>
</dbReference>
<keyword evidence="6" id="KW-0677">Repeat</keyword>
<feature type="transmembrane region" description="Helical" evidence="14">
    <location>
        <begin position="478"/>
        <end position="499"/>
    </location>
</feature>
<keyword evidence="4" id="KW-0813">Transport</keyword>
<evidence type="ECO:0000256" key="11">
    <source>
        <dbReference type="ARBA" id="ARBA00023136"/>
    </source>
</evidence>
<dbReference type="GO" id="GO:0017085">
    <property type="term" value="P:response to insecticide"/>
    <property type="evidence" value="ECO:0007669"/>
    <property type="project" value="UniProtKB-ARBA"/>
</dbReference>
<evidence type="ECO:0000256" key="9">
    <source>
        <dbReference type="ARBA" id="ARBA00022967"/>
    </source>
</evidence>
<sequence>MIDGNNVKELNISWLRKHIGVVGQEPVLFNTTIAENIGYGADGATESDIQEAAKEANAHDFISKLPQGYNTLVGERGAQLSGGQKQRIAIARALVRKPVILLLDEATSALDATSESKVQQALDKVSKGRTTVIVAHRLSTIRTADKIVVISNGKVVEQGTHMDLLGLRGHYHALVNAQQLNAIDEIENKNEDKSEGKVQRLGRMTRTSTGSDFSIHEDERPTVIEDIEEHQPPPVSMMRILKKNMPEWPFILIGSLGSIVMGFAMPIFGVLFGDILGVMARPDDQEVRDGTDEYSLYFVIAGVAVGIATFLQIYTYGVAGEKLTMRLRGELFESMVQQEVAWFDKKSNNSGSLCARLSGDAASVQGATGQRVGIVLQSIATIGLGVALALYYEWRLGLVTLCFTPVILVAQYLFLKSSRGETFSNQQALEKSSKIAVEAVGNIRTVASLGREQTFHELYMLELLPAHKVALRNTHIRGLVFGLARSIMFFAYSTTMYYGGQLMVEDGIPFETILKVGQTLMMGTMSIANAIGFAPNFQKGIAAASHIFHLLDRKPQIYDPPQVSERNWTPEGNVKYQQVEFFYPSRPSISVLQGLNVDVLDGQTVALVGQSGCGKSTCIQLLERFYDPVSGSVCIDEHDVSSVTMHSLRLQLGIVSQEPVLFDRTIAENIAYGDIGRTVPMSEIIEAAKKANIHNFITTLPLGYDTRLGEKGTQLSGGQKQRVAIARALIRNPRVLLLDEATSALDTESEKVVQEALDKAKVGRTCIIIAHRLSTIQDADVIFVMNHGQVAEMGTHSELLSKHGLYYKLCSMQSGPR</sequence>
<feature type="transmembrane region" description="Helical" evidence="14">
    <location>
        <begin position="398"/>
        <end position="415"/>
    </location>
</feature>
<dbReference type="Pfam" id="PF00005">
    <property type="entry name" value="ABC_tran"/>
    <property type="match status" value="2"/>
</dbReference>
<evidence type="ECO:0000259" key="16">
    <source>
        <dbReference type="PROSITE" id="PS50929"/>
    </source>
</evidence>
<evidence type="ECO:0000313" key="17">
    <source>
        <dbReference type="EMBL" id="PNF43401.1"/>
    </source>
</evidence>
<evidence type="ECO:0000259" key="15">
    <source>
        <dbReference type="PROSITE" id="PS50893"/>
    </source>
</evidence>
<dbReference type="GO" id="GO:0015421">
    <property type="term" value="F:ABC-type oligopeptide transporter activity"/>
    <property type="evidence" value="ECO:0007669"/>
    <property type="project" value="TreeGrafter"/>
</dbReference>
<evidence type="ECO:0000256" key="8">
    <source>
        <dbReference type="ARBA" id="ARBA00022840"/>
    </source>
</evidence>
<dbReference type="Proteomes" id="UP000235965">
    <property type="component" value="Unassembled WGS sequence"/>
</dbReference>
<dbReference type="FunFam" id="3.40.50.300:FF:000479">
    <property type="entry name" value="Multidrug resistance protein 1A"/>
    <property type="match status" value="1"/>
</dbReference>
<feature type="domain" description="ABC transporter" evidence="15">
    <location>
        <begin position="7"/>
        <end position="177"/>
    </location>
</feature>
<keyword evidence="10 14" id="KW-1133">Transmembrane helix</keyword>
<evidence type="ECO:0000256" key="7">
    <source>
        <dbReference type="ARBA" id="ARBA00022741"/>
    </source>
</evidence>
<dbReference type="GO" id="GO:0016887">
    <property type="term" value="F:ATP hydrolysis activity"/>
    <property type="evidence" value="ECO:0007669"/>
    <property type="project" value="InterPro"/>
</dbReference>
<dbReference type="GO" id="GO:0090374">
    <property type="term" value="P:oligopeptide export from mitochondrion"/>
    <property type="evidence" value="ECO:0007669"/>
    <property type="project" value="TreeGrafter"/>
</dbReference>
<evidence type="ECO:0000256" key="3">
    <source>
        <dbReference type="ARBA" id="ARBA00012191"/>
    </source>
</evidence>
<evidence type="ECO:0000256" key="1">
    <source>
        <dbReference type="ARBA" id="ARBA00004141"/>
    </source>
</evidence>
<dbReference type="Gene3D" id="3.40.50.300">
    <property type="entry name" value="P-loop containing nucleotide triphosphate hydrolases"/>
    <property type="match status" value="2"/>
</dbReference>
<evidence type="ECO:0000256" key="12">
    <source>
        <dbReference type="ARBA" id="ARBA00023180"/>
    </source>
</evidence>
<feature type="domain" description="ABC transmembrane type-1" evidence="16">
    <location>
        <begin position="252"/>
        <end position="539"/>
    </location>
</feature>
<feature type="transmembrane region" description="Helical" evidence="14">
    <location>
        <begin position="296"/>
        <end position="319"/>
    </location>
</feature>